<sequence length="52" mass="5770">MQGDEDNNINTPRHHQPSPGLEILNVGIRTKEWGFNPRAGAGRPVITHWAAL</sequence>
<dbReference type="GeneID" id="87941594"/>
<evidence type="ECO:0000256" key="1">
    <source>
        <dbReference type="SAM" id="MobiDB-lite"/>
    </source>
</evidence>
<dbReference type="KEGG" id="cdet:87941594"/>
<proteinExistence type="predicted"/>
<evidence type="ECO:0000313" key="3">
    <source>
        <dbReference type="Proteomes" id="UP001322277"/>
    </source>
</evidence>
<gene>
    <name evidence="2" type="ORF">CDEST_05091</name>
</gene>
<evidence type="ECO:0000313" key="2">
    <source>
        <dbReference type="EMBL" id="WQF80077.1"/>
    </source>
</evidence>
<keyword evidence="3" id="KW-1185">Reference proteome</keyword>
<accession>A0AAX4I9N3</accession>
<dbReference type="RefSeq" id="XP_062777301.1">
    <property type="nucleotide sequence ID" value="XM_062921250.1"/>
</dbReference>
<dbReference type="EMBL" id="CP137307">
    <property type="protein sequence ID" value="WQF80077.1"/>
    <property type="molecule type" value="Genomic_DNA"/>
</dbReference>
<dbReference type="Proteomes" id="UP001322277">
    <property type="component" value="Chromosome 3"/>
</dbReference>
<name>A0AAX4I9N3_9PEZI</name>
<feature type="region of interest" description="Disordered" evidence="1">
    <location>
        <begin position="1"/>
        <end position="20"/>
    </location>
</feature>
<dbReference type="AlphaFoldDB" id="A0AAX4I9N3"/>
<reference evidence="3" key="1">
    <citation type="journal article" date="2023" name="bioRxiv">
        <title>Complete genome of the Medicago anthracnose fungus, Colletotrichum destructivum, reveals a mini-chromosome-like region within a core chromosome.</title>
        <authorList>
            <person name="Lapalu N."/>
            <person name="Simon A."/>
            <person name="Lu A."/>
            <person name="Plaumann P.-L."/>
            <person name="Amselem J."/>
            <person name="Pigne S."/>
            <person name="Auger A."/>
            <person name="Koch C."/>
            <person name="Dallery J.-F."/>
            <person name="O'Connell R.J."/>
        </authorList>
    </citation>
    <scope>NUCLEOTIDE SEQUENCE [LARGE SCALE GENOMIC DNA]</scope>
    <source>
        <strain evidence="3">CBS 520.97</strain>
    </source>
</reference>
<protein>
    <submittedName>
        <fullName evidence="2">Uncharacterized protein</fullName>
    </submittedName>
</protein>
<organism evidence="2 3">
    <name type="scientific">Colletotrichum destructivum</name>
    <dbReference type="NCBI Taxonomy" id="34406"/>
    <lineage>
        <taxon>Eukaryota</taxon>
        <taxon>Fungi</taxon>
        <taxon>Dikarya</taxon>
        <taxon>Ascomycota</taxon>
        <taxon>Pezizomycotina</taxon>
        <taxon>Sordariomycetes</taxon>
        <taxon>Hypocreomycetidae</taxon>
        <taxon>Glomerellales</taxon>
        <taxon>Glomerellaceae</taxon>
        <taxon>Colletotrichum</taxon>
        <taxon>Colletotrichum destructivum species complex</taxon>
    </lineage>
</organism>